<evidence type="ECO:0000313" key="2">
    <source>
        <dbReference type="EMBL" id="CAC5410535.1"/>
    </source>
</evidence>
<organism evidence="2 3">
    <name type="scientific">Mytilus coruscus</name>
    <name type="common">Sea mussel</name>
    <dbReference type="NCBI Taxonomy" id="42192"/>
    <lineage>
        <taxon>Eukaryota</taxon>
        <taxon>Metazoa</taxon>
        <taxon>Spiralia</taxon>
        <taxon>Lophotrochozoa</taxon>
        <taxon>Mollusca</taxon>
        <taxon>Bivalvia</taxon>
        <taxon>Autobranchia</taxon>
        <taxon>Pteriomorphia</taxon>
        <taxon>Mytilida</taxon>
        <taxon>Mytiloidea</taxon>
        <taxon>Mytilidae</taxon>
        <taxon>Mytilinae</taxon>
        <taxon>Mytilus</taxon>
    </lineage>
</organism>
<dbReference type="InterPro" id="IPR001584">
    <property type="entry name" value="Integrase_cat-core"/>
</dbReference>
<proteinExistence type="predicted"/>
<dbReference type="GO" id="GO:0003676">
    <property type="term" value="F:nucleic acid binding"/>
    <property type="evidence" value="ECO:0007669"/>
    <property type="project" value="InterPro"/>
</dbReference>
<dbReference type="OrthoDB" id="6062515at2759"/>
<accession>A0A6J8DRH0</accession>
<dbReference type="AlphaFoldDB" id="A0A6J8DRH0"/>
<evidence type="ECO:0000259" key="1">
    <source>
        <dbReference type="PROSITE" id="PS50994"/>
    </source>
</evidence>
<evidence type="ECO:0000313" key="3">
    <source>
        <dbReference type="Proteomes" id="UP000507470"/>
    </source>
</evidence>
<gene>
    <name evidence="2" type="ORF">MCOR_43713</name>
</gene>
<feature type="domain" description="Integrase catalytic" evidence="1">
    <location>
        <begin position="1"/>
        <end position="91"/>
    </location>
</feature>
<dbReference type="InterPro" id="IPR012337">
    <property type="entry name" value="RNaseH-like_sf"/>
</dbReference>
<dbReference type="Gene3D" id="3.30.420.10">
    <property type="entry name" value="Ribonuclease H-like superfamily/Ribonuclease H"/>
    <property type="match status" value="1"/>
</dbReference>
<dbReference type="Proteomes" id="UP000507470">
    <property type="component" value="Unassembled WGS sequence"/>
</dbReference>
<dbReference type="SUPFAM" id="SSF53098">
    <property type="entry name" value="Ribonuclease H-like"/>
    <property type="match status" value="1"/>
</dbReference>
<dbReference type="EMBL" id="CACVKT020007773">
    <property type="protein sequence ID" value="CAC5410535.1"/>
    <property type="molecule type" value="Genomic_DNA"/>
</dbReference>
<dbReference type="GO" id="GO:0015074">
    <property type="term" value="P:DNA integration"/>
    <property type="evidence" value="ECO:0007669"/>
    <property type="project" value="InterPro"/>
</dbReference>
<protein>
    <recommendedName>
        <fullName evidence="1">Integrase catalytic domain-containing protein</fullName>
    </recommendedName>
</protein>
<keyword evidence="3" id="KW-1185">Reference proteome</keyword>
<sequence>MTPHKGFQYICNIVDCFSRFAFEQECKTKSATEISKVVLSYIYLYGAPRILQSDTGKEFRNSHLKEVVIQFDTVQMQTLHEPPSKLNKATRPKTPYQLFFSRPNFAVPLDDQVPYASLTKEERDFLEHAELDVDENESEEELTELRSVDVQQSSLSEASCGNQFASTNHIEEELTLHGKF</sequence>
<dbReference type="InterPro" id="IPR036397">
    <property type="entry name" value="RNaseH_sf"/>
</dbReference>
<reference evidence="2 3" key="1">
    <citation type="submission" date="2020-06" db="EMBL/GenBank/DDBJ databases">
        <authorList>
            <person name="Li R."/>
            <person name="Bekaert M."/>
        </authorList>
    </citation>
    <scope>NUCLEOTIDE SEQUENCE [LARGE SCALE GENOMIC DNA]</scope>
    <source>
        <strain evidence="3">wild</strain>
    </source>
</reference>
<name>A0A6J8DRH0_MYTCO</name>
<dbReference type="PROSITE" id="PS50994">
    <property type="entry name" value="INTEGRASE"/>
    <property type="match status" value="1"/>
</dbReference>